<name>A0ABP1CGN6_9APHY</name>
<organism evidence="3 4">
    <name type="scientific">Somion occarium</name>
    <dbReference type="NCBI Taxonomy" id="3059160"/>
    <lineage>
        <taxon>Eukaryota</taxon>
        <taxon>Fungi</taxon>
        <taxon>Dikarya</taxon>
        <taxon>Basidiomycota</taxon>
        <taxon>Agaricomycotina</taxon>
        <taxon>Agaricomycetes</taxon>
        <taxon>Polyporales</taxon>
        <taxon>Cerrenaceae</taxon>
        <taxon>Somion</taxon>
    </lineage>
</organism>
<sequence length="237" mass="26394">MKLIILWLYLVCLVTANTEIVNFAARYYTDDVIAGVAEQWLQLNSSVPQRSFSINPAPLSSTLDDVCSDSGFGSPCPHELWVTLDLDSKVWDRFSKFTLRLSWPASSPADFLITTHPPNETRAILSKHKKTQIPRGRTSSITATRRQHARIRAVDTGLRAPSRQKEDVKPIPFILLLEPLYFGVLPKSVIPIVLFLVPVVLCATLVAAPFVNKFIARIAAEARLEYTEGAGSGKKYE</sequence>
<evidence type="ECO:0000313" key="4">
    <source>
        <dbReference type="Proteomes" id="UP001497453"/>
    </source>
</evidence>
<keyword evidence="2" id="KW-0732">Signal</keyword>
<keyword evidence="1" id="KW-0812">Transmembrane</keyword>
<evidence type="ECO:0000256" key="2">
    <source>
        <dbReference type="SAM" id="SignalP"/>
    </source>
</evidence>
<evidence type="ECO:0000313" key="3">
    <source>
        <dbReference type="EMBL" id="CAL1694848.1"/>
    </source>
</evidence>
<feature type="transmembrane region" description="Helical" evidence="1">
    <location>
        <begin position="189"/>
        <end position="211"/>
    </location>
</feature>
<keyword evidence="1" id="KW-1133">Transmembrane helix</keyword>
<keyword evidence="4" id="KW-1185">Reference proteome</keyword>
<reference evidence="4" key="1">
    <citation type="submission" date="2024-04" db="EMBL/GenBank/DDBJ databases">
        <authorList>
            <person name="Shaw F."/>
            <person name="Minotto A."/>
        </authorList>
    </citation>
    <scope>NUCLEOTIDE SEQUENCE [LARGE SCALE GENOMIC DNA]</scope>
</reference>
<proteinExistence type="predicted"/>
<evidence type="ECO:0000256" key="1">
    <source>
        <dbReference type="SAM" id="Phobius"/>
    </source>
</evidence>
<dbReference type="EMBL" id="OZ037944">
    <property type="protein sequence ID" value="CAL1694848.1"/>
    <property type="molecule type" value="Genomic_DNA"/>
</dbReference>
<dbReference type="Proteomes" id="UP001497453">
    <property type="component" value="Chromosome 1"/>
</dbReference>
<protein>
    <submittedName>
        <fullName evidence="3">Uncharacterized protein</fullName>
    </submittedName>
</protein>
<gene>
    <name evidence="3" type="ORF">GFSPODELE1_LOCUS493</name>
</gene>
<feature type="signal peptide" evidence="2">
    <location>
        <begin position="1"/>
        <end position="16"/>
    </location>
</feature>
<accession>A0ABP1CGN6</accession>
<feature type="chain" id="PRO_5047202626" evidence="2">
    <location>
        <begin position="17"/>
        <end position="237"/>
    </location>
</feature>
<keyword evidence="1" id="KW-0472">Membrane</keyword>